<dbReference type="AlphaFoldDB" id="A0A927D5J3"/>
<feature type="domain" description="POTRA" evidence="10">
    <location>
        <begin position="81"/>
        <end position="149"/>
    </location>
</feature>
<dbReference type="PROSITE" id="PS51779">
    <property type="entry name" value="POTRA"/>
    <property type="match status" value="1"/>
</dbReference>
<keyword evidence="7 9" id="KW-0472">Membrane</keyword>
<accession>A0A927D5J3</accession>
<dbReference type="GO" id="GO:0090529">
    <property type="term" value="P:cell septum assembly"/>
    <property type="evidence" value="ECO:0007669"/>
    <property type="project" value="InterPro"/>
</dbReference>
<keyword evidence="3 9" id="KW-0997">Cell inner membrane</keyword>
<evidence type="ECO:0000313" key="11">
    <source>
        <dbReference type="EMBL" id="MBD3663642.1"/>
    </source>
</evidence>
<evidence type="ECO:0000256" key="8">
    <source>
        <dbReference type="ARBA" id="ARBA00023306"/>
    </source>
</evidence>
<evidence type="ECO:0000313" key="12">
    <source>
        <dbReference type="Proteomes" id="UP000635142"/>
    </source>
</evidence>
<comment type="caution">
    <text evidence="11">The sequence shown here is derived from an EMBL/GenBank/DDBJ whole genome shotgun (WGS) entry which is preliminary data.</text>
</comment>
<dbReference type="Proteomes" id="UP000635142">
    <property type="component" value="Unassembled WGS sequence"/>
</dbReference>
<reference evidence="11" key="1">
    <citation type="submission" date="2020-08" db="EMBL/GenBank/DDBJ databases">
        <title>Sulfitobacter aestuariivivens sp. nov., isolated from a tidal flat.</title>
        <authorList>
            <person name="Park S."/>
            <person name="Yoon J.-H."/>
        </authorList>
    </citation>
    <scope>NUCLEOTIDE SEQUENCE</scope>
    <source>
        <strain evidence="11">TSTF-M16</strain>
    </source>
</reference>
<evidence type="ECO:0000256" key="2">
    <source>
        <dbReference type="ARBA" id="ARBA00022475"/>
    </source>
</evidence>
<sequence length="293" mass="32401">MFSLRRDRNDHARSDPAPSRWAWRMQRLMLTPAFRFGLRVGVPFCVTLLAGTVYLADPDRRAAIAEGVADARASIEERPEFMVKLMAIDGASGTLAADIRTAVPLDFPQSSFDLDLTAIRKQIKTLNGVKSVNVRIRPGGVLQVDITPRVPVAIWRNEDGLVLVDAAGAHVSAIAARAEFPGLPLIAGEGAARHVPEALALHQTAAVLGDRLKGVVRMGNRRWDIVLDREQRILLPEEKAMQALERVIALEKAEHVLSRDVARVDLRLAHRPTVRMTKDATEAWWDIKQGTED</sequence>
<gene>
    <name evidence="9" type="primary">ftsQ</name>
    <name evidence="11" type="ORF">H9Q16_06890</name>
</gene>
<dbReference type="PANTHER" id="PTHR35851">
    <property type="entry name" value="CELL DIVISION PROTEIN FTSQ"/>
    <property type="match status" value="1"/>
</dbReference>
<comment type="similarity">
    <text evidence="9">Belongs to the FtsQ/DivIB family. FtsQ subfamily.</text>
</comment>
<keyword evidence="6 9" id="KW-1133">Transmembrane helix</keyword>
<dbReference type="HAMAP" id="MF_00911">
    <property type="entry name" value="FtsQ_subfam"/>
    <property type="match status" value="1"/>
</dbReference>
<evidence type="ECO:0000256" key="7">
    <source>
        <dbReference type="ARBA" id="ARBA00023136"/>
    </source>
</evidence>
<evidence type="ECO:0000256" key="6">
    <source>
        <dbReference type="ARBA" id="ARBA00022989"/>
    </source>
</evidence>
<dbReference type="PANTHER" id="PTHR35851:SF1">
    <property type="entry name" value="CELL DIVISION PROTEIN FTSQ"/>
    <property type="match status" value="1"/>
</dbReference>
<protein>
    <recommendedName>
        <fullName evidence="9">Cell division protein FtsQ</fullName>
    </recommendedName>
</protein>
<evidence type="ECO:0000259" key="10">
    <source>
        <dbReference type="PROSITE" id="PS51779"/>
    </source>
</evidence>
<dbReference type="InterPro" id="IPR005548">
    <property type="entry name" value="Cell_div_FtsQ/DivIB_C"/>
</dbReference>
<dbReference type="Pfam" id="PF08478">
    <property type="entry name" value="POTRA_1"/>
    <property type="match status" value="1"/>
</dbReference>
<comment type="subcellular location">
    <subcellularLocation>
        <location evidence="9">Cell inner membrane</location>
        <topology evidence="9">Single-pass type II membrane protein</topology>
    </subcellularLocation>
    <subcellularLocation>
        <location evidence="1">Membrane</location>
    </subcellularLocation>
    <text evidence="9">Localizes to the division septum.</text>
</comment>
<dbReference type="GO" id="GO:0032153">
    <property type="term" value="C:cell division site"/>
    <property type="evidence" value="ECO:0007669"/>
    <property type="project" value="UniProtKB-UniRule"/>
</dbReference>
<dbReference type="Gene3D" id="3.40.50.11690">
    <property type="entry name" value="Cell division protein FtsQ/DivIB"/>
    <property type="match status" value="1"/>
</dbReference>
<evidence type="ECO:0000256" key="9">
    <source>
        <dbReference type="HAMAP-Rule" id="MF_00911"/>
    </source>
</evidence>
<dbReference type="Pfam" id="PF03799">
    <property type="entry name" value="FtsQ_DivIB_C"/>
    <property type="match status" value="1"/>
</dbReference>
<dbReference type="RefSeq" id="WP_191074587.1">
    <property type="nucleotide sequence ID" value="NZ_JACTAG010000001.1"/>
</dbReference>
<proteinExistence type="inferred from homology"/>
<keyword evidence="5 9" id="KW-0812">Transmembrane</keyword>
<dbReference type="InterPro" id="IPR013685">
    <property type="entry name" value="POTRA_FtsQ_type"/>
</dbReference>
<evidence type="ECO:0000256" key="3">
    <source>
        <dbReference type="ARBA" id="ARBA00022519"/>
    </source>
</evidence>
<comment type="function">
    <text evidence="9">Essential cell division protein.</text>
</comment>
<keyword evidence="12" id="KW-1185">Reference proteome</keyword>
<feature type="transmembrane region" description="Helical" evidence="9">
    <location>
        <begin position="36"/>
        <end position="56"/>
    </location>
</feature>
<evidence type="ECO:0000256" key="5">
    <source>
        <dbReference type="ARBA" id="ARBA00022692"/>
    </source>
</evidence>
<dbReference type="InterPro" id="IPR045335">
    <property type="entry name" value="FtsQ_C_sf"/>
</dbReference>
<keyword evidence="4 9" id="KW-0132">Cell division</keyword>
<dbReference type="EMBL" id="JACTAG010000001">
    <property type="protein sequence ID" value="MBD3663642.1"/>
    <property type="molecule type" value="Genomic_DNA"/>
</dbReference>
<organism evidence="11 12">
    <name type="scientific">Sulfitobacter aestuariivivens</name>
    <dbReference type="NCBI Taxonomy" id="2766981"/>
    <lineage>
        <taxon>Bacteria</taxon>
        <taxon>Pseudomonadati</taxon>
        <taxon>Pseudomonadota</taxon>
        <taxon>Alphaproteobacteria</taxon>
        <taxon>Rhodobacterales</taxon>
        <taxon>Roseobacteraceae</taxon>
        <taxon>Sulfitobacter</taxon>
    </lineage>
</organism>
<dbReference type="GO" id="GO:0043093">
    <property type="term" value="P:FtsZ-dependent cytokinesis"/>
    <property type="evidence" value="ECO:0007669"/>
    <property type="project" value="UniProtKB-UniRule"/>
</dbReference>
<evidence type="ECO:0000256" key="1">
    <source>
        <dbReference type="ARBA" id="ARBA00004370"/>
    </source>
</evidence>
<name>A0A927D5J3_9RHOB</name>
<dbReference type="GO" id="GO:0005886">
    <property type="term" value="C:plasma membrane"/>
    <property type="evidence" value="ECO:0007669"/>
    <property type="project" value="UniProtKB-SubCell"/>
</dbReference>
<dbReference type="InterPro" id="IPR034746">
    <property type="entry name" value="POTRA"/>
</dbReference>
<keyword evidence="8 9" id="KW-0131">Cell cycle</keyword>
<evidence type="ECO:0000256" key="4">
    <source>
        <dbReference type="ARBA" id="ARBA00022618"/>
    </source>
</evidence>
<dbReference type="InterPro" id="IPR026579">
    <property type="entry name" value="FtsQ"/>
</dbReference>
<keyword evidence="2 9" id="KW-1003">Cell membrane</keyword>